<protein>
    <submittedName>
        <fullName evidence="1">Type II toxin-antitoxin system MqsA family antitoxin</fullName>
    </submittedName>
</protein>
<evidence type="ECO:0000313" key="1">
    <source>
        <dbReference type="EMBL" id="MSS81208.1"/>
    </source>
</evidence>
<organism evidence="1 2">
    <name type="scientific">Acidaminococcus fermentans</name>
    <dbReference type="NCBI Taxonomy" id="905"/>
    <lineage>
        <taxon>Bacteria</taxon>
        <taxon>Bacillati</taxon>
        <taxon>Bacillota</taxon>
        <taxon>Negativicutes</taxon>
        <taxon>Acidaminococcales</taxon>
        <taxon>Acidaminococcaceae</taxon>
        <taxon>Acidaminococcus</taxon>
    </lineage>
</organism>
<dbReference type="NCBIfam" id="TIGR03831">
    <property type="entry name" value="YgiT_finger"/>
    <property type="match status" value="1"/>
</dbReference>
<gene>
    <name evidence="1" type="ORF">FX155_01015</name>
</gene>
<dbReference type="EMBL" id="VULN01000001">
    <property type="protein sequence ID" value="MSS81208.1"/>
    <property type="molecule type" value="Genomic_DNA"/>
</dbReference>
<comment type="caution">
    <text evidence="1">The sequence shown here is derived from an EMBL/GenBank/DDBJ whole genome shotgun (WGS) entry which is preliminary data.</text>
</comment>
<sequence>MKCFLCKGTLENKLTTFMVDLGNCIVIVKNVPSQVCTQCGEVSYSDEVAARLEQLVDQVKNSLTEIAVINYPSAA</sequence>
<dbReference type="OrthoDB" id="9812340at2"/>
<dbReference type="Gene3D" id="3.10.20.860">
    <property type="match status" value="1"/>
</dbReference>
<dbReference type="InterPro" id="IPR022453">
    <property type="entry name" value="Znf_MqsA-type"/>
</dbReference>
<accession>A0A6N7VZ99</accession>
<proteinExistence type="predicted"/>
<reference evidence="1 2" key="1">
    <citation type="submission" date="2019-08" db="EMBL/GenBank/DDBJ databases">
        <title>In-depth cultivation of the pig gut microbiome towards novel bacterial diversity and tailored functional studies.</title>
        <authorList>
            <person name="Wylensek D."/>
            <person name="Hitch T.C.A."/>
            <person name="Clavel T."/>
        </authorList>
    </citation>
    <scope>NUCLEOTIDE SEQUENCE [LARGE SCALE GENOMIC DNA]</scope>
    <source>
        <strain evidence="1 2">WCA-389-WT-5B</strain>
    </source>
</reference>
<dbReference type="Proteomes" id="UP000441455">
    <property type="component" value="Unassembled WGS sequence"/>
</dbReference>
<evidence type="ECO:0000313" key="2">
    <source>
        <dbReference type="Proteomes" id="UP000441455"/>
    </source>
</evidence>
<dbReference type="RefSeq" id="WP_022486611.1">
    <property type="nucleotide sequence ID" value="NZ_JAYLVM010000108.1"/>
</dbReference>
<dbReference type="AlphaFoldDB" id="A0A6N7VZ99"/>
<name>A0A6N7VZ99_ACIFE</name>
<dbReference type="CDD" id="cd12870">
    <property type="entry name" value="MqsA"/>
    <property type="match status" value="1"/>
</dbReference>